<dbReference type="AlphaFoldDB" id="A0A5Q4BIK4"/>
<feature type="compositionally biased region" description="Basic and acidic residues" evidence="1">
    <location>
        <begin position="81"/>
        <end position="90"/>
    </location>
</feature>
<comment type="caution">
    <text evidence="2">The sequence shown here is derived from an EMBL/GenBank/DDBJ whole genome shotgun (WGS) entry which is preliminary data.</text>
</comment>
<feature type="non-terminal residue" evidence="2">
    <location>
        <position position="124"/>
    </location>
</feature>
<protein>
    <submittedName>
        <fullName evidence="2">Uncharacterized protein</fullName>
    </submittedName>
</protein>
<name>A0A5Q4BIK4_9PEZI</name>
<keyword evidence="3" id="KW-1185">Reference proteome</keyword>
<dbReference type="OrthoDB" id="4161332at2759"/>
<organism evidence="2 3">
    <name type="scientific">Colletotrichum shisoi</name>
    <dbReference type="NCBI Taxonomy" id="2078593"/>
    <lineage>
        <taxon>Eukaryota</taxon>
        <taxon>Fungi</taxon>
        <taxon>Dikarya</taxon>
        <taxon>Ascomycota</taxon>
        <taxon>Pezizomycotina</taxon>
        <taxon>Sordariomycetes</taxon>
        <taxon>Hypocreomycetidae</taxon>
        <taxon>Glomerellales</taxon>
        <taxon>Glomerellaceae</taxon>
        <taxon>Colletotrichum</taxon>
        <taxon>Colletotrichum destructivum species complex</taxon>
    </lineage>
</organism>
<dbReference type="Proteomes" id="UP000326340">
    <property type="component" value="Unassembled WGS sequence"/>
</dbReference>
<evidence type="ECO:0000256" key="1">
    <source>
        <dbReference type="SAM" id="MobiDB-lite"/>
    </source>
</evidence>
<sequence>MSNPRNGALQPSASGRSLKRAAVAYRACNLRKVRCTVTLSGPSCANCTIDGITSTRIDFPLPYWETNPAAGDDSAITAQRGEPRPRRRLLEPQQQGLGLFTPALDDEKEVDSQTDRVTSAPPEG</sequence>
<gene>
    <name evidence="2" type="ORF">CSHISOI_08690</name>
</gene>
<proteinExistence type="predicted"/>
<evidence type="ECO:0000313" key="2">
    <source>
        <dbReference type="EMBL" id="TQN66760.1"/>
    </source>
</evidence>
<reference evidence="2 3" key="1">
    <citation type="journal article" date="2019" name="Sci. Rep.">
        <title>Colletotrichum shisoi sp. nov., an anthracnose pathogen of Perilla frutescens in Japan: molecular phylogenetic, morphological and genomic evidence.</title>
        <authorList>
            <person name="Gan P."/>
            <person name="Tsushima A."/>
            <person name="Hiroyama R."/>
            <person name="Narusaka M."/>
            <person name="Takano Y."/>
            <person name="Narusaka Y."/>
            <person name="Kawaradani M."/>
            <person name="Damm U."/>
            <person name="Shirasu K."/>
        </authorList>
    </citation>
    <scope>NUCLEOTIDE SEQUENCE [LARGE SCALE GENOMIC DNA]</scope>
    <source>
        <strain evidence="2 3">PG-2018a</strain>
    </source>
</reference>
<dbReference type="EMBL" id="PUHP01001109">
    <property type="protein sequence ID" value="TQN66760.1"/>
    <property type="molecule type" value="Genomic_DNA"/>
</dbReference>
<evidence type="ECO:0000313" key="3">
    <source>
        <dbReference type="Proteomes" id="UP000326340"/>
    </source>
</evidence>
<accession>A0A5Q4BIK4</accession>
<feature type="region of interest" description="Disordered" evidence="1">
    <location>
        <begin position="68"/>
        <end position="124"/>
    </location>
</feature>